<keyword evidence="2" id="KW-1185">Reference proteome</keyword>
<reference evidence="1 2" key="1">
    <citation type="submission" date="2019-06" db="EMBL/GenBank/DDBJ databases">
        <title>Sequencing the genomes of 1000 actinobacteria strains.</title>
        <authorList>
            <person name="Klenk H.-P."/>
        </authorList>
    </citation>
    <scope>NUCLEOTIDE SEQUENCE [LARGE SCALE GENOMIC DNA]</scope>
    <source>
        <strain evidence="1 2">DSM 26477</strain>
    </source>
</reference>
<sequence length="226" mass="22944">MKRSARINTIVGGLALVSVVAIGGPASAGVSYSSGTADSVPSSKIIGIPNGDGSTLFTTDGLELTVLPAAGPELSEAELSVLAPSMGCTMNVQYVHGSHHVSGTINGVAVFTCTVAPGSLTASYSLIRVSPNYQQWGAAPKNIIPGNKTLQINRAVPCDEGPGVFQGWAQGILAPPPGYVLSGPATNKGFGLTQPVACGLARVAVDRETLSSEDIAVIFVRSDLAV</sequence>
<evidence type="ECO:0000313" key="2">
    <source>
        <dbReference type="Proteomes" id="UP000317998"/>
    </source>
</evidence>
<comment type="caution">
    <text evidence="1">The sequence shown here is derived from an EMBL/GenBank/DDBJ whole genome shotgun (WGS) entry which is preliminary data.</text>
</comment>
<protein>
    <submittedName>
        <fullName evidence="1">Uncharacterized protein</fullName>
    </submittedName>
</protein>
<name>A0A542YIZ2_9MICO</name>
<dbReference type="EMBL" id="VFOM01000001">
    <property type="protein sequence ID" value="TQL48001.1"/>
    <property type="molecule type" value="Genomic_DNA"/>
</dbReference>
<dbReference type="Proteomes" id="UP000317998">
    <property type="component" value="Unassembled WGS sequence"/>
</dbReference>
<accession>A0A542YIZ2</accession>
<gene>
    <name evidence="1" type="ORF">FB562_1080</name>
</gene>
<organism evidence="1 2">
    <name type="scientific">Homoserinimonas aerilata</name>
    <dbReference type="NCBI Taxonomy" id="1162970"/>
    <lineage>
        <taxon>Bacteria</taxon>
        <taxon>Bacillati</taxon>
        <taxon>Actinomycetota</taxon>
        <taxon>Actinomycetes</taxon>
        <taxon>Micrococcales</taxon>
        <taxon>Microbacteriaceae</taxon>
        <taxon>Homoserinimonas</taxon>
    </lineage>
</organism>
<proteinExistence type="predicted"/>
<dbReference type="AlphaFoldDB" id="A0A542YIZ2"/>
<evidence type="ECO:0000313" key="1">
    <source>
        <dbReference type="EMBL" id="TQL48001.1"/>
    </source>
</evidence>